<evidence type="ECO:0000259" key="7">
    <source>
        <dbReference type="Pfam" id="PF00892"/>
    </source>
</evidence>
<evidence type="ECO:0000256" key="4">
    <source>
        <dbReference type="ARBA" id="ARBA00022989"/>
    </source>
</evidence>
<sequence length="308" mass="34511">MDSVVFYFKNYNYTMQIKLRGYLLGILSSISYGLIPIFILPIKQARFSMDITLFYRFFFSALMVGIYLIYSKQNFRINKKEALILAILGICYALSSEFLFIGYDFLTPGIASTVLFIYPVIVALIMFFFYKEKLNRLSVVSLFLAFAGVIVLCLKGNGFEINFAGLGIVMLSSLFYALYMVIVNKSKLKVSGFKLTFYSMLFTSLFFMSKSVIGQQSFAIPSMTILVNFLIFAFLTTVISSLCLVYAIKSIGSTPVAILGALEPVVAVMVSVFMFNEKFTTNLLIGITLILLGVTLNVISDRKNTAHA</sequence>
<dbReference type="InterPro" id="IPR000620">
    <property type="entry name" value="EamA_dom"/>
</dbReference>
<feature type="transmembrane region" description="Helical" evidence="6">
    <location>
        <begin position="225"/>
        <end position="248"/>
    </location>
</feature>
<dbReference type="AlphaFoldDB" id="A0A1M7CCT8"/>
<feature type="transmembrane region" description="Helical" evidence="6">
    <location>
        <begin position="109"/>
        <end position="130"/>
    </location>
</feature>
<dbReference type="PANTHER" id="PTHR32322:SF2">
    <property type="entry name" value="EAMA DOMAIN-CONTAINING PROTEIN"/>
    <property type="match status" value="1"/>
</dbReference>
<dbReference type="PANTHER" id="PTHR32322">
    <property type="entry name" value="INNER MEMBRANE TRANSPORTER"/>
    <property type="match status" value="1"/>
</dbReference>
<feature type="domain" description="EamA" evidence="7">
    <location>
        <begin position="20"/>
        <end position="152"/>
    </location>
</feature>
<feature type="transmembrane region" description="Helical" evidence="6">
    <location>
        <begin position="281"/>
        <end position="299"/>
    </location>
</feature>
<reference evidence="8 9" key="1">
    <citation type="submission" date="2016-11" db="EMBL/GenBank/DDBJ databases">
        <authorList>
            <person name="Jaros S."/>
            <person name="Januszkiewicz K."/>
            <person name="Wedrychowicz H."/>
        </authorList>
    </citation>
    <scope>NUCLEOTIDE SEQUENCE [LARGE SCALE GENOMIC DNA]</scope>
    <source>
        <strain evidence="8 9">DSM 27621</strain>
    </source>
</reference>
<comment type="subcellular location">
    <subcellularLocation>
        <location evidence="1">Membrane</location>
        <topology evidence="1">Multi-pass membrane protein</topology>
    </subcellularLocation>
</comment>
<dbReference type="Pfam" id="PF00892">
    <property type="entry name" value="EamA"/>
    <property type="match status" value="2"/>
</dbReference>
<feature type="transmembrane region" description="Helical" evidence="6">
    <location>
        <begin position="137"/>
        <end position="157"/>
    </location>
</feature>
<keyword evidence="3 6" id="KW-0812">Transmembrane</keyword>
<proteinExistence type="inferred from homology"/>
<evidence type="ECO:0000256" key="2">
    <source>
        <dbReference type="ARBA" id="ARBA00007362"/>
    </source>
</evidence>
<name>A0A1M7CCT8_9FLAO</name>
<comment type="similarity">
    <text evidence="2">Belongs to the EamA transporter family.</text>
</comment>
<dbReference type="SUPFAM" id="SSF103481">
    <property type="entry name" value="Multidrug resistance efflux transporter EmrE"/>
    <property type="match status" value="2"/>
</dbReference>
<evidence type="ECO:0000313" key="8">
    <source>
        <dbReference type="EMBL" id="SHL65013.1"/>
    </source>
</evidence>
<dbReference type="Proteomes" id="UP000184069">
    <property type="component" value="Unassembled WGS sequence"/>
</dbReference>
<feature type="domain" description="EamA" evidence="7">
    <location>
        <begin position="165"/>
        <end position="298"/>
    </location>
</feature>
<feature type="transmembrane region" description="Helical" evidence="6">
    <location>
        <begin position="195"/>
        <end position="213"/>
    </location>
</feature>
<feature type="transmembrane region" description="Helical" evidence="6">
    <location>
        <begin position="163"/>
        <end position="183"/>
    </location>
</feature>
<evidence type="ECO:0000256" key="1">
    <source>
        <dbReference type="ARBA" id="ARBA00004141"/>
    </source>
</evidence>
<dbReference type="EMBL" id="FRBM01000005">
    <property type="protein sequence ID" value="SHL65013.1"/>
    <property type="molecule type" value="Genomic_DNA"/>
</dbReference>
<feature type="transmembrane region" description="Helical" evidence="6">
    <location>
        <begin position="255"/>
        <end position="275"/>
    </location>
</feature>
<feature type="transmembrane region" description="Helical" evidence="6">
    <location>
        <begin position="82"/>
        <end position="103"/>
    </location>
</feature>
<feature type="transmembrane region" description="Helical" evidence="6">
    <location>
        <begin position="53"/>
        <end position="70"/>
    </location>
</feature>
<evidence type="ECO:0000256" key="6">
    <source>
        <dbReference type="SAM" id="Phobius"/>
    </source>
</evidence>
<accession>A0A1M7CCT8</accession>
<evidence type="ECO:0000256" key="3">
    <source>
        <dbReference type="ARBA" id="ARBA00022692"/>
    </source>
</evidence>
<dbReference type="STRING" id="1423959.SAMN05444407_105172"/>
<protein>
    <submittedName>
        <fullName evidence="8">EamA domain-containing membrane protein RarD</fullName>
    </submittedName>
</protein>
<evidence type="ECO:0000256" key="5">
    <source>
        <dbReference type="ARBA" id="ARBA00023136"/>
    </source>
</evidence>
<keyword evidence="4 6" id="KW-1133">Transmembrane helix</keyword>
<keyword evidence="5 6" id="KW-0472">Membrane</keyword>
<dbReference type="InterPro" id="IPR037185">
    <property type="entry name" value="EmrE-like"/>
</dbReference>
<feature type="transmembrane region" description="Helical" evidence="6">
    <location>
        <begin position="21"/>
        <end position="41"/>
    </location>
</feature>
<gene>
    <name evidence="8" type="ORF">SAMN05444407_105172</name>
</gene>
<dbReference type="InterPro" id="IPR050638">
    <property type="entry name" value="AA-Vitamin_Transporters"/>
</dbReference>
<dbReference type="GO" id="GO:0016020">
    <property type="term" value="C:membrane"/>
    <property type="evidence" value="ECO:0007669"/>
    <property type="project" value="UniProtKB-SubCell"/>
</dbReference>
<organism evidence="8 9">
    <name type="scientific">Chryseobacterium contaminans</name>
    <dbReference type="NCBI Taxonomy" id="1423959"/>
    <lineage>
        <taxon>Bacteria</taxon>
        <taxon>Pseudomonadati</taxon>
        <taxon>Bacteroidota</taxon>
        <taxon>Flavobacteriia</taxon>
        <taxon>Flavobacteriales</taxon>
        <taxon>Weeksellaceae</taxon>
        <taxon>Chryseobacterium group</taxon>
        <taxon>Chryseobacterium</taxon>
    </lineage>
</organism>
<evidence type="ECO:0000313" key="9">
    <source>
        <dbReference type="Proteomes" id="UP000184069"/>
    </source>
</evidence>